<dbReference type="Pfam" id="PF00534">
    <property type="entry name" value="Glycos_transf_1"/>
    <property type="match status" value="1"/>
</dbReference>
<name>A0ABS6TAI7_9ENTE</name>
<protein>
    <submittedName>
        <fullName evidence="3">Glycosyltransferase</fullName>
    </submittedName>
</protein>
<dbReference type="PANTHER" id="PTHR45947:SF3">
    <property type="entry name" value="SULFOQUINOVOSYL TRANSFERASE SQD2"/>
    <property type="match status" value="1"/>
</dbReference>
<sequence>MKILLYFEGQNVIGKSGIGRAEAHQKRALQSVGIDFTTNPKAEDYDILHVNTYGPKSYQLVKKAKKNGKKIIYHAHSTEEDFRNSFVGSNQMAPLFKKWLVSLYQESDFIITPTSYSRKLLKNYGLKQPIAAISNGIDLRKYYPDERKRTLFRDHFKLTASDKVIICVGLFFERKGIIDFVEIAKNMPDYTFIWFGHVPMASIPHKIRKIVKKDHPENVIFPGYINGDIIEGAYSAADLFFFPSYEETEGIVVLEALASQQQILVRDIPVYEGWLKNGYNCYMGHNNQEFQELIRKITEKKLPNVSLAGFRTAQTKSINEIGKELQTVYQSVLDLPYNHEIYRRIM</sequence>
<reference evidence="3 4" key="1">
    <citation type="submission" date="2021-06" db="EMBL/GenBank/DDBJ databases">
        <title>Enterococcus alishanensis sp. nov., a novel lactic acid bacterium isolated from fresh coffee beans.</title>
        <authorList>
            <person name="Chen Y.-S."/>
        </authorList>
    </citation>
    <scope>NUCLEOTIDE SEQUENCE [LARGE SCALE GENOMIC DNA]</scope>
    <source>
        <strain evidence="3 4">ALS3</strain>
    </source>
</reference>
<dbReference type="Proteomes" id="UP000774130">
    <property type="component" value="Unassembled WGS sequence"/>
</dbReference>
<dbReference type="InterPro" id="IPR050194">
    <property type="entry name" value="Glycosyltransferase_grp1"/>
</dbReference>
<proteinExistence type="predicted"/>
<evidence type="ECO:0000313" key="3">
    <source>
        <dbReference type="EMBL" id="MBV7389895.1"/>
    </source>
</evidence>
<dbReference type="InterPro" id="IPR028098">
    <property type="entry name" value="Glyco_trans_4-like_N"/>
</dbReference>
<feature type="domain" description="Glycosyltransferase subfamily 4-like N-terminal" evidence="2">
    <location>
        <begin position="41"/>
        <end position="140"/>
    </location>
</feature>
<evidence type="ECO:0000313" key="4">
    <source>
        <dbReference type="Proteomes" id="UP000774130"/>
    </source>
</evidence>
<comment type="caution">
    <text evidence="3">The sequence shown here is derived from an EMBL/GenBank/DDBJ whole genome shotgun (WGS) entry which is preliminary data.</text>
</comment>
<dbReference type="Pfam" id="PF13439">
    <property type="entry name" value="Glyco_transf_4"/>
    <property type="match status" value="1"/>
</dbReference>
<evidence type="ECO:0000259" key="1">
    <source>
        <dbReference type="Pfam" id="PF00534"/>
    </source>
</evidence>
<feature type="domain" description="Glycosyl transferase family 1" evidence="1">
    <location>
        <begin position="155"/>
        <end position="300"/>
    </location>
</feature>
<evidence type="ECO:0000259" key="2">
    <source>
        <dbReference type="Pfam" id="PF13439"/>
    </source>
</evidence>
<dbReference type="EMBL" id="JAHUZB010000002">
    <property type="protein sequence ID" value="MBV7389895.1"/>
    <property type="molecule type" value="Genomic_DNA"/>
</dbReference>
<keyword evidence="4" id="KW-1185">Reference proteome</keyword>
<gene>
    <name evidence="3" type="ORF">KUA55_04325</name>
</gene>
<accession>A0ABS6TAI7</accession>
<dbReference type="PANTHER" id="PTHR45947">
    <property type="entry name" value="SULFOQUINOVOSYL TRANSFERASE SQD2"/>
    <property type="match status" value="1"/>
</dbReference>
<dbReference type="RefSeq" id="WP_218324957.1">
    <property type="nucleotide sequence ID" value="NZ_JAHUZB010000002.1"/>
</dbReference>
<organism evidence="3 4">
    <name type="scientific">Enterococcus alishanensis</name>
    <dbReference type="NCBI Taxonomy" id="1303817"/>
    <lineage>
        <taxon>Bacteria</taxon>
        <taxon>Bacillati</taxon>
        <taxon>Bacillota</taxon>
        <taxon>Bacilli</taxon>
        <taxon>Lactobacillales</taxon>
        <taxon>Enterococcaceae</taxon>
        <taxon>Enterococcus</taxon>
    </lineage>
</organism>
<dbReference type="InterPro" id="IPR001296">
    <property type="entry name" value="Glyco_trans_1"/>
</dbReference>